<dbReference type="STRING" id="37658.SAMN05661086_02569"/>
<evidence type="ECO:0008006" key="3">
    <source>
        <dbReference type="Google" id="ProtNLM"/>
    </source>
</evidence>
<dbReference type="Proteomes" id="UP000199659">
    <property type="component" value="Unassembled WGS sequence"/>
</dbReference>
<organism evidence="1 2">
    <name type="scientific">Anaeromicropila populeti</name>
    <dbReference type="NCBI Taxonomy" id="37658"/>
    <lineage>
        <taxon>Bacteria</taxon>
        <taxon>Bacillati</taxon>
        <taxon>Bacillota</taxon>
        <taxon>Clostridia</taxon>
        <taxon>Lachnospirales</taxon>
        <taxon>Lachnospiraceae</taxon>
        <taxon>Anaeromicropila</taxon>
    </lineage>
</organism>
<reference evidence="1 2" key="1">
    <citation type="submission" date="2016-10" db="EMBL/GenBank/DDBJ databases">
        <authorList>
            <person name="de Groot N.N."/>
        </authorList>
    </citation>
    <scope>NUCLEOTIDE SEQUENCE [LARGE SCALE GENOMIC DNA]</scope>
    <source>
        <strain evidence="1 2">743A</strain>
    </source>
</reference>
<sequence>MSDLFSGLEEFGLGGLKNVEVFEKEEQKNAEEAAEAKPKITEADLLFDKTHTCPACSNKFKVKTVRIGKAKLISADTDLRPRYQGVDSLKYDAIVCPQCGYSALSRYYDYLSVAQSKLVKETISANFKGIATELEVYSYDDAIARHKLALLSTVVKRGKNSERAFTCLKLAWILRGKQETLPKDTPNYNDAKAKLAAEEADCIKKAHDGFLAAFSNESFPMCGMDEFTTTYLIAELARRMGNEDEAKRWLSKVLTARDANERIKNKAREIKDLMK</sequence>
<dbReference type="InterPro" id="IPR018708">
    <property type="entry name" value="DUF2225"/>
</dbReference>
<dbReference type="EMBL" id="FOYZ01000010">
    <property type="protein sequence ID" value="SFR93350.1"/>
    <property type="molecule type" value="Genomic_DNA"/>
</dbReference>
<evidence type="ECO:0000313" key="2">
    <source>
        <dbReference type="Proteomes" id="UP000199659"/>
    </source>
</evidence>
<dbReference type="AlphaFoldDB" id="A0A1I6KR19"/>
<gene>
    <name evidence="1" type="ORF">SAMN05661086_02569</name>
</gene>
<evidence type="ECO:0000313" key="1">
    <source>
        <dbReference type="EMBL" id="SFR93350.1"/>
    </source>
</evidence>
<proteinExistence type="predicted"/>
<keyword evidence="2" id="KW-1185">Reference proteome</keyword>
<dbReference type="OrthoDB" id="9780343at2"/>
<name>A0A1I6KR19_9FIRM</name>
<accession>A0A1I6KR19</accession>
<dbReference type="RefSeq" id="WP_092561417.1">
    <property type="nucleotide sequence ID" value="NZ_FOYZ01000010.1"/>
</dbReference>
<dbReference type="Pfam" id="PF09986">
    <property type="entry name" value="DUF2225"/>
    <property type="match status" value="1"/>
</dbReference>
<protein>
    <recommendedName>
        <fullName evidence="3">DUF2225 domain-containing protein</fullName>
    </recommendedName>
</protein>